<reference evidence="1" key="1">
    <citation type="submission" date="2018-10" db="EMBL/GenBank/DDBJ databases">
        <authorList>
            <person name="Plewniak F."/>
        </authorList>
    </citation>
    <scope>NUCLEOTIDE SEQUENCE</scope>
</reference>
<organism evidence="1">
    <name type="scientific">mine drainage metagenome</name>
    <dbReference type="NCBI Taxonomy" id="410659"/>
    <lineage>
        <taxon>unclassified sequences</taxon>
        <taxon>metagenomes</taxon>
        <taxon>ecological metagenomes</taxon>
    </lineage>
</organism>
<dbReference type="PANTHER" id="PTHR37166:SF1">
    <property type="entry name" value="PROTEIN FLAG"/>
    <property type="match status" value="1"/>
</dbReference>
<dbReference type="InterPro" id="IPR005186">
    <property type="entry name" value="FlaG"/>
</dbReference>
<dbReference type="EMBL" id="UOYP01000010">
    <property type="protein sequence ID" value="VAY86562.1"/>
    <property type="molecule type" value="Genomic_DNA"/>
</dbReference>
<protein>
    <submittedName>
        <fullName evidence="1">Flagellar protein FlaG</fullName>
    </submittedName>
</protein>
<sequence length="121" mass="12179">MVIQAVNSTGISVGASAVPAVSGDSAPVTAGAVAVTSMPVTPNRTANSAQVNGAVQTLNQSSFLNRGLTFSVDKTTHEPVVKVVEAKTGAVIAQIPSRQAMAIAQAIDALPQKGTLLNQKA</sequence>
<dbReference type="Gene3D" id="3.30.160.170">
    <property type="entry name" value="FlaG-like"/>
    <property type="match status" value="1"/>
</dbReference>
<keyword evidence="1" id="KW-0282">Flagellum</keyword>
<dbReference type="Pfam" id="PF03646">
    <property type="entry name" value="FlaG"/>
    <property type="match status" value="1"/>
</dbReference>
<dbReference type="AlphaFoldDB" id="A0A3P3ZLA2"/>
<keyword evidence="1" id="KW-0966">Cell projection</keyword>
<proteinExistence type="predicted"/>
<name>A0A3P3ZLA2_9ZZZZ</name>
<dbReference type="PANTHER" id="PTHR37166">
    <property type="entry name" value="PROTEIN FLAG"/>
    <property type="match status" value="1"/>
</dbReference>
<accession>A0A3P3ZLA2</accession>
<gene>
    <name evidence="1" type="ORF">CARN8_1070010</name>
</gene>
<dbReference type="SUPFAM" id="SSF160214">
    <property type="entry name" value="FlaG-like"/>
    <property type="match status" value="1"/>
</dbReference>
<dbReference type="InterPro" id="IPR035924">
    <property type="entry name" value="FlaG-like_sf"/>
</dbReference>
<evidence type="ECO:0000313" key="1">
    <source>
        <dbReference type="EMBL" id="VAY86562.1"/>
    </source>
</evidence>
<keyword evidence="1" id="KW-0969">Cilium</keyword>